<sequence length="247" mass="27045">MVLVRLVDAQPAALKFGRWVPAVVDLVNAGKLGKVIADVECLMVRTGVLVVDEGDARMPLVVDHVPEQQIIVTEDDRTVAVGHEPQKLVQLGRQVGLWVRRTVRLHPMHLGHPAGNERPDGIVLAGIRCERHARHVLIGEPVRKGGVQGGRVPMPVQQLYIFRLLTPVNQQVCFVAVHPYQHDVLRLGRLGRVRTFDRLLETANQLSGLITFSISVAPSTTACSLTTSDSFWTGGPPPLALLSPPDH</sequence>
<keyword evidence="2" id="KW-1185">Reference proteome</keyword>
<organism evidence="1 2">
    <name type="scientific">Anopheles merus</name>
    <name type="common">Mosquito</name>
    <dbReference type="NCBI Taxonomy" id="30066"/>
    <lineage>
        <taxon>Eukaryota</taxon>
        <taxon>Metazoa</taxon>
        <taxon>Ecdysozoa</taxon>
        <taxon>Arthropoda</taxon>
        <taxon>Hexapoda</taxon>
        <taxon>Insecta</taxon>
        <taxon>Pterygota</taxon>
        <taxon>Neoptera</taxon>
        <taxon>Endopterygota</taxon>
        <taxon>Diptera</taxon>
        <taxon>Nematocera</taxon>
        <taxon>Culicoidea</taxon>
        <taxon>Culicidae</taxon>
        <taxon>Anophelinae</taxon>
        <taxon>Anopheles</taxon>
    </lineage>
</organism>
<dbReference type="VEuPathDB" id="VectorBase:AMEM005494"/>
<accession>A0A182UXT2</accession>
<dbReference type="AlphaFoldDB" id="A0A182UXT2"/>
<dbReference type="EnsemblMetazoa" id="AMEM005494-RA">
    <property type="protein sequence ID" value="AMEM005494-PA"/>
    <property type="gene ID" value="AMEM005494"/>
</dbReference>
<protein>
    <submittedName>
        <fullName evidence="1">Uncharacterized protein</fullName>
    </submittedName>
</protein>
<evidence type="ECO:0000313" key="1">
    <source>
        <dbReference type="EnsemblMetazoa" id="AMEM005494-PA"/>
    </source>
</evidence>
<dbReference type="Proteomes" id="UP000075903">
    <property type="component" value="Unassembled WGS sequence"/>
</dbReference>
<reference evidence="1" key="1">
    <citation type="submission" date="2020-05" db="UniProtKB">
        <authorList>
            <consortium name="EnsemblMetazoa"/>
        </authorList>
    </citation>
    <scope>IDENTIFICATION</scope>
    <source>
        <strain evidence="1">MAF</strain>
    </source>
</reference>
<proteinExistence type="predicted"/>
<evidence type="ECO:0000313" key="2">
    <source>
        <dbReference type="Proteomes" id="UP000075903"/>
    </source>
</evidence>
<name>A0A182UXT2_ANOME</name>